<dbReference type="Proteomes" id="UP000277582">
    <property type="component" value="Unassembled WGS sequence"/>
</dbReference>
<name>A0A429GF25_9CREN</name>
<sequence length="93" mass="10912">MSFKRSSEKGYIWDKAIGEGFGLRNYVKDLLCELIKGNNRLYNIYCRTGMRKDRLYSIADTLADLGLVEKVREAKGYRYVITPKGRRFLEELH</sequence>
<dbReference type="EMBL" id="RCOS01000152">
    <property type="protein sequence ID" value="RSN72477.1"/>
    <property type="molecule type" value="Genomic_DNA"/>
</dbReference>
<dbReference type="AlphaFoldDB" id="A0A429GF25"/>
<comment type="caution">
    <text evidence="1">The sequence shown here is derived from an EMBL/GenBank/DDBJ whole genome shotgun (WGS) entry which is preliminary data.</text>
</comment>
<evidence type="ECO:0000313" key="2">
    <source>
        <dbReference type="Proteomes" id="UP000277582"/>
    </source>
</evidence>
<dbReference type="InterPro" id="IPR036390">
    <property type="entry name" value="WH_DNA-bd_sf"/>
</dbReference>
<dbReference type="SUPFAM" id="SSF46785">
    <property type="entry name" value="Winged helix' DNA-binding domain"/>
    <property type="match status" value="1"/>
</dbReference>
<reference evidence="1 2" key="1">
    <citation type="submission" date="2018-10" db="EMBL/GenBank/DDBJ databases">
        <title>Co-occurring genomic capacity for anaerobic methane metabolism and dissimilatory sulfite reduction discovered in the Korarchaeota.</title>
        <authorList>
            <person name="Mckay L.J."/>
            <person name="Dlakic M."/>
            <person name="Fields M.W."/>
            <person name="Delmont T.O."/>
            <person name="Eren A.M."/>
            <person name="Jay Z.J."/>
            <person name="Klingelsmith K.B."/>
            <person name="Rusch D.B."/>
            <person name="Inskeep W.P."/>
        </authorList>
    </citation>
    <scope>NUCLEOTIDE SEQUENCE [LARGE SCALE GENOMIC DNA]</scope>
    <source>
        <strain evidence="1 2">MDKW</strain>
    </source>
</reference>
<dbReference type="Gene3D" id="1.10.10.10">
    <property type="entry name" value="Winged helix-like DNA-binding domain superfamily/Winged helix DNA-binding domain"/>
    <property type="match status" value="1"/>
</dbReference>
<proteinExistence type="predicted"/>
<organism evidence="1 2">
    <name type="scientific">Candidatus Methanodesulfokora washburnensis</name>
    <dbReference type="NCBI Taxonomy" id="2478471"/>
    <lineage>
        <taxon>Archaea</taxon>
        <taxon>Thermoproteota</taxon>
        <taxon>Candidatus Korarchaeia</taxon>
        <taxon>Candidatus Korarchaeia incertae sedis</taxon>
        <taxon>Candidatus Methanodesulfokora</taxon>
    </lineage>
</organism>
<accession>A0A429GF25</accession>
<gene>
    <name evidence="1" type="ORF">D6D85_13785</name>
</gene>
<dbReference type="InterPro" id="IPR036388">
    <property type="entry name" value="WH-like_DNA-bd_sf"/>
</dbReference>
<evidence type="ECO:0008006" key="3">
    <source>
        <dbReference type="Google" id="ProtNLM"/>
    </source>
</evidence>
<protein>
    <recommendedName>
        <fullName evidence="3">ArnR1-like winged helix-turn-helix domain-containing protein</fullName>
    </recommendedName>
</protein>
<evidence type="ECO:0000313" key="1">
    <source>
        <dbReference type="EMBL" id="RSN72477.1"/>
    </source>
</evidence>
<keyword evidence="2" id="KW-1185">Reference proteome</keyword>